<evidence type="ECO:0000256" key="11">
    <source>
        <dbReference type="ARBA" id="ARBA00023303"/>
    </source>
</evidence>
<dbReference type="PANTHER" id="PTHR11690">
    <property type="entry name" value="AMILORIDE-SENSITIVE SODIUM CHANNEL-RELATED"/>
    <property type="match status" value="1"/>
</dbReference>
<dbReference type="PRINTS" id="PR01078">
    <property type="entry name" value="AMINACHANNEL"/>
</dbReference>
<evidence type="ECO:0000256" key="13">
    <source>
        <dbReference type="SAM" id="Phobius"/>
    </source>
</evidence>
<protein>
    <submittedName>
        <fullName evidence="14">Uncharacterized protein</fullName>
    </submittedName>
</protein>
<reference evidence="14" key="1">
    <citation type="submission" date="2025-08" db="UniProtKB">
        <authorList>
            <consortium name="Ensembl"/>
        </authorList>
    </citation>
    <scope>IDENTIFICATION</scope>
</reference>
<dbReference type="Gene3D" id="1.10.3590.10">
    <property type="entry name" value="acid-sensing ion channel 1 domain"/>
    <property type="match status" value="1"/>
</dbReference>
<name>A0A8C3FUF2_CHRPI</name>
<accession>A0A8C3FUF2</accession>
<evidence type="ECO:0000256" key="1">
    <source>
        <dbReference type="ARBA" id="ARBA00004141"/>
    </source>
</evidence>
<dbReference type="OMA" id="QYPHATT"/>
<evidence type="ECO:0000256" key="3">
    <source>
        <dbReference type="ARBA" id="ARBA00022461"/>
    </source>
</evidence>
<keyword evidence="4 12" id="KW-0812">Transmembrane</keyword>
<keyword evidence="3 12" id="KW-0894">Sodium channel</keyword>
<keyword evidence="8 13" id="KW-0472">Membrane</keyword>
<evidence type="ECO:0000256" key="7">
    <source>
        <dbReference type="ARBA" id="ARBA00023065"/>
    </source>
</evidence>
<evidence type="ECO:0000256" key="8">
    <source>
        <dbReference type="ARBA" id="ARBA00023136"/>
    </source>
</evidence>
<comment type="subcellular location">
    <subcellularLocation>
        <location evidence="1">Membrane</location>
        <topology evidence="1">Multi-pass membrane protein</topology>
    </subcellularLocation>
</comment>
<dbReference type="Gene3D" id="1.10.287.770">
    <property type="entry name" value="YojJ-like"/>
    <property type="match status" value="1"/>
</dbReference>
<dbReference type="Ensembl" id="ENSCPBT00000013367.1">
    <property type="protein sequence ID" value="ENSCPBP00000011137.1"/>
    <property type="gene ID" value="ENSCPBG00000008516.1"/>
</dbReference>
<evidence type="ECO:0000256" key="2">
    <source>
        <dbReference type="ARBA" id="ARBA00022448"/>
    </source>
</evidence>
<organism evidence="14 15">
    <name type="scientific">Chrysemys picta bellii</name>
    <name type="common">Western painted turtle</name>
    <name type="synonym">Emys bellii</name>
    <dbReference type="NCBI Taxonomy" id="8478"/>
    <lineage>
        <taxon>Eukaryota</taxon>
        <taxon>Metazoa</taxon>
        <taxon>Chordata</taxon>
        <taxon>Craniata</taxon>
        <taxon>Vertebrata</taxon>
        <taxon>Euteleostomi</taxon>
        <taxon>Archelosauria</taxon>
        <taxon>Testudinata</taxon>
        <taxon>Testudines</taxon>
        <taxon>Cryptodira</taxon>
        <taxon>Durocryptodira</taxon>
        <taxon>Testudinoidea</taxon>
        <taxon>Emydidae</taxon>
        <taxon>Chrysemys</taxon>
    </lineage>
</organism>
<keyword evidence="5 13" id="KW-1133">Transmembrane helix</keyword>
<dbReference type="GO" id="GO:0005886">
    <property type="term" value="C:plasma membrane"/>
    <property type="evidence" value="ECO:0007669"/>
    <property type="project" value="TreeGrafter"/>
</dbReference>
<evidence type="ECO:0000313" key="14">
    <source>
        <dbReference type="Ensembl" id="ENSCPBP00000011137.1"/>
    </source>
</evidence>
<dbReference type="PANTHER" id="PTHR11690:SF170">
    <property type="entry name" value="ACID-SENSING ION CHANNEL 1"/>
    <property type="match status" value="1"/>
</dbReference>
<comment type="similarity">
    <text evidence="12">Belongs to the amiloride-sensitive sodium channel (TC 1.A.6) family.</text>
</comment>
<dbReference type="Proteomes" id="UP000694380">
    <property type="component" value="Unplaced"/>
</dbReference>
<keyword evidence="11 12" id="KW-0407">Ion channel</keyword>
<dbReference type="AlphaFoldDB" id="A0A8C3FUF2"/>
<keyword evidence="6" id="KW-0915">Sodium</keyword>
<keyword evidence="10 12" id="KW-0739">Sodium transport</keyword>
<evidence type="ECO:0000256" key="6">
    <source>
        <dbReference type="ARBA" id="ARBA00023053"/>
    </source>
</evidence>
<evidence type="ECO:0000256" key="4">
    <source>
        <dbReference type="ARBA" id="ARBA00022692"/>
    </source>
</evidence>
<evidence type="ECO:0000313" key="15">
    <source>
        <dbReference type="Proteomes" id="UP000694380"/>
    </source>
</evidence>
<proteinExistence type="inferred from homology"/>
<feature type="transmembrane region" description="Helical" evidence="13">
    <location>
        <begin position="44"/>
        <end position="62"/>
    </location>
</feature>
<evidence type="ECO:0000256" key="5">
    <source>
        <dbReference type="ARBA" id="ARBA00022989"/>
    </source>
</evidence>
<evidence type="ECO:0000256" key="10">
    <source>
        <dbReference type="ARBA" id="ARBA00023201"/>
    </source>
</evidence>
<keyword evidence="7 12" id="KW-0406">Ion transport</keyword>
<dbReference type="Pfam" id="PF00858">
    <property type="entry name" value="ASC"/>
    <property type="match status" value="1"/>
</dbReference>
<keyword evidence="9" id="KW-1015">Disulfide bond</keyword>
<sequence length="241" mass="26366">AESPGESQEVGGPCAPSPEEFASRSTLHGIHHIFAHGPYTGRHLLWTLAFLGSLGLLLHVYAERVAYYVQYPHNTQLEEETTRHVSFPAVTLCNLNRARFSQLTGHDLYWAGELLGLLDSAHQPLAPEALETLAGKLALSPEEQRRPFDLLELYRRAGHQLDLGHMLLSCRFVNKTCNASDFQTVSARPPLRAGLAGPQGRGWRGWRARMTPELGSEAERLLAAAGGGGGHGSVCEELSWA</sequence>
<keyword evidence="15" id="KW-1185">Reference proteome</keyword>
<evidence type="ECO:0000256" key="9">
    <source>
        <dbReference type="ARBA" id="ARBA00023157"/>
    </source>
</evidence>
<dbReference type="InterPro" id="IPR001873">
    <property type="entry name" value="ENaC"/>
</dbReference>
<reference evidence="14" key="2">
    <citation type="submission" date="2025-09" db="UniProtKB">
        <authorList>
            <consortium name="Ensembl"/>
        </authorList>
    </citation>
    <scope>IDENTIFICATION</scope>
</reference>
<dbReference type="GO" id="GO:0015280">
    <property type="term" value="F:ligand-gated sodium channel activity"/>
    <property type="evidence" value="ECO:0007669"/>
    <property type="project" value="TreeGrafter"/>
</dbReference>
<dbReference type="GeneTree" id="ENSGT00940000158414"/>
<keyword evidence="2 12" id="KW-0813">Transport</keyword>
<evidence type="ECO:0000256" key="12">
    <source>
        <dbReference type="RuleBase" id="RU000679"/>
    </source>
</evidence>